<accession>A1C430</accession>
<dbReference type="OMA" id="GNARWAV"/>
<evidence type="ECO:0000313" key="4">
    <source>
        <dbReference type="Proteomes" id="UP000006701"/>
    </source>
</evidence>
<dbReference type="PANTHER" id="PTHR40640:SF1">
    <property type="entry name" value="ANCHORED GLYCOPROTEIN, PUTATIVE (AFU_ORTHOLOGUE AFUA_8G04860)-RELATED"/>
    <property type="match status" value="1"/>
</dbReference>
<dbReference type="AlphaFoldDB" id="A1C430"/>
<sequence>MRSATFRSFALLAATAATVTAESTVTLFLPAVDTQSIQAKVVGSSDSATTYVLNCAPGTSSEDCGIPADYTVIQGPSTYQQVMSYDDYYVSYGCKLAGTTSVSCMVSQKDATTTHVDSTAVTESIPEMYRTVVVTGTGAASVPASTGASPTAATATATTGSVKTTLSTSGSAATGSSAASSGASSAVASHSSSGNAAMPQVTGRAQWVVGGAAVALAMAMA</sequence>
<keyword evidence="4" id="KW-1185">Reference proteome</keyword>
<organism evidence="3 4">
    <name type="scientific">Aspergillus clavatus (strain ATCC 1007 / CBS 513.65 / DSM 816 / NCTC 3887 / NRRL 1 / QM 1276 / 107)</name>
    <dbReference type="NCBI Taxonomy" id="344612"/>
    <lineage>
        <taxon>Eukaryota</taxon>
        <taxon>Fungi</taxon>
        <taxon>Dikarya</taxon>
        <taxon>Ascomycota</taxon>
        <taxon>Pezizomycotina</taxon>
        <taxon>Eurotiomycetes</taxon>
        <taxon>Eurotiomycetidae</taxon>
        <taxon>Eurotiales</taxon>
        <taxon>Aspergillaceae</taxon>
        <taxon>Aspergillus</taxon>
        <taxon>Aspergillus subgen. Fumigati</taxon>
    </lineage>
</organism>
<evidence type="ECO:0000313" key="3">
    <source>
        <dbReference type="EMBL" id="EAW15170.1"/>
    </source>
</evidence>
<feature type="region of interest" description="Disordered" evidence="1">
    <location>
        <begin position="141"/>
        <end position="178"/>
    </location>
</feature>
<protein>
    <submittedName>
        <fullName evidence="3">GPI anchored glycoprotein, putative</fullName>
    </submittedName>
</protein>
<dbReference type="Proteomes" id="UP000006701">
    <property type="component" value="Unassembled WGS sequence"/>
</dbReference>
<dbReference type="HOGENOM" id="CLU_074173_2_0_1"/>
<proteinExistence type="predicted"/>
<dbReference type="OrthoDB" id="4991875at2759"/>
<dbReference type="KEGG" id="act:ACLA_058280"/>
<gene>
    <name evidence="3" type="ORF">ACLA_058280</name>
</gene>
<dbReference type="RefSeq" id="XP_001276596.1">
    <property type="nucleotide sequence ID" value="XM_001276595.1"/>
</dbReference>
<dbReference type="EMBL" id="DS026990">
    <property type="protein sequence ID" value="EAW15170.1"/>
    <property type="molecule type" value="Genomic_DNA"/>
</dbReference>
<name>A1C430_ASPCL</name>
<feature type="chain" id="PRO_5002633095" evidence="2">
    <location>
        <begin position="22"/>
        <end position="221"/>
    </location>
</feature>
<keyword evidence="2" id="KW-0732">Signal</keyword>
<evidence type="ECO:0000256" key="1">
    <source>
        <dbReference type="SAM" id="MobiDB-lite"/>
    </source>
</evidence>
<dbReference type="VEuPathDB" id="FungiDB:ACLA_058280"/>
<dbReference type="PANTHER" id="PTHR40640">
    <property type="entry name" value="ANCHORED GLYCOPROTEIN, PUTATIVE (AFU_ORTHOLOGUE AFUA_8G04860)-RELATED"/>
    <property type="match status" value="1"/>
</dbReference>
<evidence type="ECO:0000256" key="2">
    <source>
        <dbReference type="SAM" id="SignalP"/>
    </source>
</evidence>
<feature type="signal peptide" evidence="2">
    <location>
        <begin position="1"/>
        <end position="21"/>
    </location>
</feature>
<reference evidence="3 4" key="1">
    <citation type="journal article" date="2008" name="PLoS Genet.">
        <title>Genomic islands in the pathogenic filamentous fungus Aspergillus fumigatus.</title>
        <authorList>
            <person name="Fedorova N.D."/>
            <person name="Khaldi N."/>
            <person name="Joardar V.S."/>
            <person name="Maiti R."/>
            <person name="Amedeo P."/>
            <person name="Anderson M.J."/>
            <person name="Crabtree J."/>
            <person name="Silva J.C."/>
            <person name="Badger J.H."/>
            <person name="Albarraq A."/>
            <person name="Angiuoli S."/>
            <person name="Bussey H."/>
            <person name="Bowyer P."/>
            <person name="Cotty P.J."/>
            <person name="Dyer P.S."/>
            <person name="Egan A."/>
            <person name="Galens K."/>
            <person name="Fraser-Liggett C.M."/>
            <person name="Haas B.J."/>
            <person name="Inman J.M."/>
            <person name="Kent R."/>
            <person name="Lemieux S."/>
            <person name="Malavazi I."/>
            <person name="Orvis J."/>
            <person name="Roemer T."/>
            <person name="Ronning C.M."/>
            <person name="Sundaram J.P."/>
            <person name="Sutton G."/>
            <person name="Turner G."/>
            <person name="Venter J.C."/>
            <person name="White O.R."/>
            <person name="Whitty B.R."/>
            <person name="Youngman P."/>
            <person name="Wolfe K.H."/>
            <person name="Goldman G.H."/>
            <person name="Wortman J.R."/>
            <person name="Jiang B."/>
            <person name="Denning D.W."/>
            <person name="Nierman W.C."/>
        </authorList>
    </citation>
    <scope>NUCLEOTIDE SEQUENCE [LARGE SCALE GENOMIC DNA]</scope>
    <source>
        <strain evidence="4">ATCC 1007 / CBS 513.65 / DSM 816 / NCTC 3887 / NRRL 1</strain>
    </source>
</reference>
<dbReference type="GeneID" id="4708859"/>
<dbReference type="eggNOG" id="ENOG502SCCN">
    <property type="taxonomic scope" value="Eukaryota"/>
</dbReference>